<dbReference type="NCBIfam" id="NF009136">
    <property type="entry name" value="PRK12489.1"/>
    <property type="match status" value="1"/>
</dbReference>
<dbReference type="NCBIfam" id="TIGR00770">
    <property type="entry name" value="Dcu"/>
    <property type="match status" value="1"/>
</dbReference>
<comment type="caution">
    <text evidence="14">The sequence shown here is derived from an EMBL/GenBank/DDBJ whole genome shotgun (WGS) entry which is preliminary data.</text>
</comment>
<evidence type="ECO:0000256" key="12">
    <source>
        <dbReference type="PIRNR" id="PIRNR004539"/>
    </source>
</evidence>
<comment type="function">
    <text evidence="12">Responsible for the transport of C4-dicarboxylates.</text>
</comment>
<feature type="transmembrane region" description="Helical" evidence="13">
    <location>
        <begin position="274"/>
        <end position="294"/>
    </location>
</feature>
<protein>
    <recommendedName>
        <fullName evidence="12">C4-dicarboxylate transporter</fullName>
    </recommendedName>
</protein>
<feature type="transmembrane region" description="Helical" evidence="13">
    <location>
        <begin position="232"/>
        <end position="253"/>
    </location>
</feature>
<feature type="transmembrane region" description="Helical" evidence="13">
    <location>
        <begin position="344"/>
        <end position="368"/>
    </location>
</feature>
<comment type="catalytic activity">
    <reaction evidence="9">
        <text>L-aspartate(in) + succinate(out) = L-aspartate(out) + succinate(in)</text>
        <dbReference type="Rhea" id="RHEA:29343"/>
        <dbReference type="ChEBI" id="CHEBI:29991"/>
        <dbReference type="ChEBI" id="CHEBI:30031"/>
    </reaction>
    <physiologicalReaction direction="right-to-left" evidence="9">
        <dbReference type="Rhea" id="RHEA:29345"/>
    </physiologicalReaction>
</comment>
<evidence type="ECO:0000256" key="5">
    <source>
        <dbReference type="ARBA" id="ARBA00022519"/>
    </source>
</evidence>
<dbReference type="InterPro" id="IPR004668">
    <property type="entry name" value="Anaer_Dcu_memb_transpt"/>
</dbReference>
<keyword evidence="7 13" id="KW-1133">Transmembrane helix</keyword>
<evidence type="ECO:0000256" key="9">
    <source>
        <dbReference type="ARBA" id="ARBA00034237"/>
    </source>
</evidence>
<evidence type="ECO:0000256" key="7">
    <source>
        <dbReference type="ARBA" id="ARBA00022989"/>
    </source>
</evidence>
<dbReference type="eggNOG" id="COG2704">
    <property type="taxonomic scope" value="Bacteria"/>
</dbReference>
<feature type="transmembrane region" description="Helical" evidence="13">
    <location>
        <begin position="92"/>
        <end position="118"/>
    </location>
</feature>
<evidence type="ECO:0000256" key="10">
    <source>
        <dbReference type="ARBA" id="ARBA00034284"/>
    </source>
</evidence>
<dbReference type="Proteomes" id="UP000005835">
    <property type="component" value="Unassembled WGS sequence"/>
</dbReference>
<dbReference type="OrthoDB" id="9770910at2"/>
<dbReference type="GO" id="GO:0015556">
    <property type="term" value="F:C4-dicarboxylate transmembrane transporter activity"/>
    <property type="evidence" value="ECO:0007669"/>
    <property type="project" value="InterPro"/>
</dbReference>
<accession>K1KEY9</accession>
<proteinExistence type="inferred from homology"/>
<organism evidence="14 15">
    <name type="scientific">Sutterella wadsworthensis 2_1_59BFAA</name>
    <dbReference type="NCBI Taxonomy" id="742823"/>
    <lineage>
        <taxon>Bacteria</taxon>
        <taxon>Pseudomonadati</taxon>
        <taxon>Pseudomonadota</taxon>
        <taxon>Betaproteobacteria</taxon>
        <taxon>Burkholderiales</taxon>
        <taxon>Sutterellaceae</taxon>
        <taxon>Sutterella</taxon>
    </lineage>
</organism>
<evidence type="ECO:0000256" key="4">
    <source>
        <dbReference type="ARBA" id="ARBA00022475"/>
    </source>
</evidence>
<comment type="similarity">
    <text evidence="2 12">Belongs to the DcuA/DcuB transporter (TC 2.A.13.1) family.</text>
</comment>
<evidence type="ECO:0000256" key="2">
    <source>
        <dbReference type="ARBA" id="ARBA00006413"/>
    </source>
</evidence>
<evidence type="ECO:0000256" key="11">
    <source>
        <dbReference type="ARBA" id="ARBA00034287"/>
    </source>
</evidence>
<evidence type="ECO:0000313" key="15">
    <source>
        <dbReference type="Proteomes" id="UP000005835"/>
    </source>
</evidence>
<reference evidence="14 15" key="1">
    <citation type="submission" date="2012-05" db="EMBL/GenBank/DDBJ databases">
        <title>The Genome Sequence of Sutterella wadsworthensis 2_1_59BFAA.</title>
        <authorList>
            <consortium name="The Broad Institute Genome Sequencing Platform"/>
            <person name="Earl A."/>
            <person name="Ward D."/>
            <person name="Feldgarden M."/>
            <person name="Gevers D."/>
            <person name="Daigneault M."/>
            <person name="Strauss J."/>
            <person name="Allen-Vercoe E."/>
            <person name="Walker B."/>
            <person name="Young S.K."/>
            <person name="Zeng Q."/>
            <person name="Gargeya S."/>
            <person name="Fitzgerald M."/>
            <person name="Haas B."/>
            <person name="Abouelleil A."/>
            <person name="Alvarado L."/>
            <person name="Arachchi H.M."/>
            <person name="Berlin A.M."/>
            <person name="Chapman S.B."/>
            <person name="Goldberg J."/>
            <person name="Griggs A."/>
            <person name="Gujja S."/>
            <person name="Hansen M."/>
            <person name="Howarth C."/>
            <person name="Imamovic A."/>
            <person name="Larimer J."/>
            <person name="McCowen C."/>
            <person name="Montmayeur A."/>
            <person name="Murphy C."/>
            <person name="Neiman D."/>
            <person name="Pearson M."/>
            <person name="Priest M."/>
            <person name="Roberts A."/>
            <person name="Saif S."/>
            <person name="Shea T."/>
            <person name="Sisk P."/>
            <person name="Sykes S."/>
            <person name="Wortman J."/>
            <person name="Nusbaum C."/>
            <person name="Birren B."/>
        </authorList>
    </citation>
    <scope>NUCLEOTIDE SEQUENCE [LARGE SCALE GENOMIC DNA]</scope>
    <source>
        <strain evidence="14 15">2_1_59BFAA</strain>
    </source>
</reference>
<keyword evidence="15" id="KW-1185">Reference proteome</keyword>
<comment type="subcellular location">
    <subcellularLocation>
        <location evidence="1 12">Cell inner membrane</location>
        <topology evidence="1 12">Multi-pass membrane protein</topology>
    </subcellularLocation>
</comment>
<dbReference type="RefSeq" id="WP_005436945.1">
    <property type="nucleotide sequence ID" value="NZ_JH815520.1"/>
</dbReference>
<evidence type="ECO:0000256" key="1">
    <source>
        <dbReference type="ARBA" id="ARBA00004429"/>
    </source>
</evidence>
<name>K1KEY9_9BURK</name>
<feature type="transmembrane region" description="Helical" evidence="13">
    <location>
        <begin position="53"/>
        <end position="71"/>
    </location>
</feature>
<keyword evidence="4 12" id="KW-1003">Cell membrane</keyword>
<evidence type="ECO:0000313" key="14">
    <source>
        <dbReference type="EMBL" id="EKB30249.1"/>
    </source>
</evidence>
<keyword evidence="8 12" id="KW-0472">Membrane</keyword>
<dbReference type="NCBIfam" id="NF006927">
    <property type="entry name" value="PRK09412.1"/>
    <property type="match status" value="1"/>
</dbReference>
<dbReference type="HOGENOM" id="CLU_036056_1_1_4"/>
<evidence type="ECO:0000256" key="8">
    <source>
        <dbReference type="ARBA" id="ARBA00023136"/>
    </source>
</evidence>
<dbReference type="PANTHER" id="PTHR36106">
    <property type="entry name" value="ANAEROBIC C4-DICARBOXYLATE TRANSPORTER DCUB"/>
    <property type="match status" value="1"/>
</dbReference>
<evidence type="ECO:0000256" key="3">
    <source>
        <dbReference type="ARBA" id="ARBA00022448"/>
    </source>
</evidence>
<evidence type="ECO:0000256" key="13">
    <source>
        <dbReference type="SAM" id="Phobius"/>
    </source>
</evidence>
<dbReference type="PATRIC" id="fig|742823.3.peg.2149"/>
<feature type="transmembrane region" description="Helical" evidence="13">
    <location>
        <begin position="173"/>
        <end position="194"/>
    </location>
</feature>
<feature type="transmembrane region" description="Helical" evidence="13">
    <location>
        <begin position="29"/>
        <end position="47"/>
    </location>
</feature>
<keyword evidence="3 12" id="KW-0813">Transport</keyword>
<comment type="catalytic activity">
    <reaction evidence="10">
        <text>(S)-malate(in) + succinate(out) = (S)-malate(out) + succinate(in)</text>
        <dbReference type="Rhea" id="RHEA:29327"/>
        <dbReference type="ChEBI" id="CHEBI:15589"/>
        <dbReference type="ChEBI" id="CHEBI:30031"/>
    </reaction>
    <physiologicalReaction direction="right-to-left" evidence="10">
        <dbReference type="Rhea" id="RHEA:29329"/>
    </physiologicalReaction>
</comment>
<dbReference type="PIRSF" id="PIRSF004539">
    <property type="entry name" value="C4-dicrbxl_trns"/>
    <property type="match status" value="1"/>
</dbReference>
<feature type="transmembrane region" description="Helical" evidence="13">
    <location>
        <begin position="422"/>
        <end position="440"/>
    </location>
</feature>
<evidence type="ECO:0000256" key="6">
    <source>
        <dbReference type="ARBA" id="ARBA00022692"/>
    </source>
</evidence>
<sequence length="445" mass="47308">MEMDFNFWLQFAIVMVCVAIGGRLGGVGLGAAGGLGVCLLVLVLGVPPGSPPISVLLIITAVIACTSVLQGSGGLDLMVRWAEKLLRRWPKMITIVGPLVCSFFVMVVGTSYVAFAVYPVVAEVAASARVRPERAVSASVICAGIAVMASPMSAAMAAMVGIMATQGVEFHQILAVTIPTFILSLFCAALSVFWRGKELEDDPEFKARLANGDYQWLATHSTTEMKFAEAPFARRAVCIFLLGILVSILVGSVSDLRPSWTVGEKTTLLPIPNIIQMVMLATAFFIIMLCRVPSAKFASGSVFRSGLIGVVGVFGIAWCTGTFFDQHTKVLADAFAGLAKDAPFVFCLATFCVSTVIFSPTVSTTIMIPLGLKFGLPPEFLVGTWACCYGDFIIPGGAQIGCTAFDRTGTTRLGTFVINHSYLRPGLVFVTCGTFIGWGISKLVF</sequence>
<dbReference type="GO" id="GO:0005886">
    <property type="term" value="C:plasma membrane"/>
    <property type="evidence" value="ECO:0007669"/>
    <property type="project" value="UniProtKB-SubCell"/>
</dbReference>
<dbReference type="Pfam" id="PF03605">
    <property type="entry name" value="DcuA_DcuB"/>
    <property type="match status" value="1"/>
</dbReference>
<comment type="catalytic activity">
    <reaction evidence="11">
        <text>fumarate(in) + succinate(out) = fumarate(out) + succinate(in)</text>
        <dbReference type="Rhea" id="RHEA:29323"/>
        <dbReference type="ChEBI" id="CHEBI:29806"/>
        <dbReference type="ChEBI" id="CHEBI:30031"/>
    </reaction>
    <physiologicalReaction direction="right-to-left" evidence="11">
        <dbReference type="Rhea" id="RHEA:29325"/>
    </physiologicalReaction>
</comment>
<dbReference type="PANTHER" id="PTHR36106:SF3">
    <property type="entry name" value="ANAEROBIC C4-DICARBOXYLATE TRANSPORTER DCUB"/>
    <property type="match status" value="1"/>
</dbReference>
<gene>
    <name evidence="14" type="ORF">HMPREF9465_02140</name>
</gene>
<dbReference type="AlphaFoldDB" id="K1KEY9"/>
<feature type="transmembrane region" description="Helical" evidence="13">
    <location>
        <begin position="306"/>
        <end position="324"/>
    </location>
</feature>
<feature type="transmembrane region" description="Helical" evidence="13">
    <location>
        <begin position="138"/>
        <end position="161"/>
    </location>
</feature>
<keyword evidence="6 13" id="KW-0812">Transmembrane</keyword>
<keyword evidence="5 12" id="KW-0997">Cell inner membrane</keyword>
<dbReference type="EMBL" id="ADMG01000048">
    <property type="protein sequence ID" value="EKB30249.1"/>
    <property type="molecule type" value="Genomic_DNA"/>
</dbReference>